<evidence type="ECO:0000313" key="3">
    <source>
        <dbReference type="Proteomes" id="UP000010301"/>
    </source>
</evidence>
<dbReference type="AlphaFoldDB" id="C0W0Q0"/>
<reference evidence="2 3" key="1">
    <citation type="submission" date="2009-01" db="EMBL/GenBank/DDBJ databases">
        <authorList>
            <person name="Qin X."/>
            <person name="Bachman B."/>
            <person name="Battles P."/>
            <person name="Bell A."/>
            <person name="Bess C."/>
            <person name="Bickham C."/>
            <person name="Chaboub L."/>
            <person name="Chen D."/>
            <person name="Coyle M."/>
            <person name="Deiros D.R."/>
            <person name="Dinh H."/>
            <person name="Forbes L."/>
            <person name="Fowler G."/>
            <person name="Francisco L."/>
            <person name="Fu Q."/>
            <person name="Gubbala S."/>
            <person name="Hale W."/>
            <person name="Han Y."/>
            <person name="Hemphill L."/>
            <person name="Highlander S.K."/>
            <person name="Hirani K."/>
            <person name="Hogues M."/>
            <person name="Jackson L."/>
            <person name="Jakkamsetti A."/>
            <person name="Javaid M."/>
            <person name="Jiang H."/>
            <person name="Korchina V."/>
            <person name="Kovar C."/>
            <person name="Lara F."/>
            <person name="Lee S."/>
            <person name="Mata R."/>
            <person name="Mathew T."/>
            <person name="Moen C."/>
            <person name="Morales K."/>
            <person name="Munidasa M."/>
            <person name="Nazareth L."/>
            <person name="Ngo R."/>
            <person name="Nguyen L."/>
            <person name="Okwuonu G."/>
            <person name="Ongeri F."/>
            <person name="Patil S."/>
            <person name="Petrosino J."/>
            <person name="Pham C."/>
            <person name="Pham P."/>
            <person name="Pu L.-L."/>
            <person name="Puazo M."/>
            <person name="Raj R."/>
            <person name="Reid J."/>
            <person name="Rouhana J."/>
            <person name="Saada N."/>
            <person name="Shang Y."/>
            <person name="Simmons D."/>
            <person name="Thornton R."/>
            <person name="Warren J."/>
            <person name="Weissenberger G."/>
            <person name="Zhang J."/>
            <person name="Zhang L."/>
            <person name="Zhou C."/>
            <person name="Zhu D."/>
            <person name="Muzny D."/>
            <person name="Worley K."/>
            <person name="Gibbs R."/>
        </authorList>
    </citation>
    <scope>NUCLEOTIDE SEQUENCE [LARGE SCALE GENOMIC DNA]</scope>
    <source>
        <strain evidence="2 3">DSM 15436</strain>
    </source>
</reference>
<dbReference type="EMBL" id="ACFG01000030">
    <property type="protein sequence ID" value="EEH63624.1"/>
    <property type="molecule type" value="Genomic_DNA"/>
</dbReference>
<name>C0W0Q0_9ACTO</name>
<evidence type="ECO:0000256" key="1">
    <source>
        <dbReference type="SAM" id="Phobius"/>
    </source>
</evidence>
<proteinExistence type="predicted"/>
<feature type="transmembrane region" description="Helical" evidence="1">
    <location>
        <begin position="13"/>
        <end position="34"/>
    </location>
</feature>
<sequence>METELTIPPFYDLAWMLILGGMVTAAIIGGYYLYKHLSNNR</sequence>
<organism evidence="2 3">
    <name type="scientific">Gleimia coleocanis DSM 15436</name>
    <dbReference type="NCBI Taxonomy" id="525245"/>
    <lineage>
        <taxon>Bacteria</taxon>
        <taxon>Bacillati</taxon>
        <taxon>Actinomycetota</taxon>
        <taxon>Actinomycetes</taxon>
        <taxon>Actinomycetales</taxon>
        <taxon>Actinomycetaceae</taxon>
        <taxon>Gleimia</taxon>
    </lineage>
</organism>
<accession>C0W0Q0</accession>
<keyword evidence="3" id="KW-1185">Reference proteome</keyword>
<keyword evidence="1" id="KW-0812">Transmembrane</keyword>
<keyword evidence="1" id="KW-0472">Membrane</keyword>
<protein>
    <submittedName>
        <fullName evidence="2">Uncharacterized protein</fullName>
    </submittedName>
</protein>
<dbReference type="RefSeq" id="WP_006546416.1">
    <property type="nucleotide sequence ID" value="NZ_DS999543.1"/>
</dbReference>
<dbReference type="HOGENOM" id="CLU_3264330_0_0_11"/>
<keyword evidence="1" id="KW-1133">Transmembrane helix</keyword>
<gene>
    <name evidence="2" type="ORF">HMPREF0044_0643</name>
</gene>
<dbReference type="Proteomes" id="UP000010301">
    <property type="component" value="Unassembled WGS sequence"/>
</dbReference>
<comment type="caution">
    <text evidence="2">The sequence shown here is derived from an EMBL/GenBank/DDBJ whole genome shotgun (WGS) entry which is preliminary data.</text>
</comment>
<evidence type="ECO:0000313" key="2">
    <source>
        <dbReference type="EMBL" id="EEH63624.1"/>
    </source>
</evidence>